<organism evidence="6 7">
    <name type="scientific">Actinokineospora guangxiensis</name>
    <dbReference type="NCBI Taxonomy" id="1490288"/>
    <lineage>
        <taxon>Bacteria</taxon>
        <taxon>Bacillati</taxon>
        <taxon>Actinomycetota</taxon>
        <taxon>Actinomycetes</taxon>
        <taxon>Pseudonocardiales</taxon>
        <taxon>Pseudonocardiaceae</taxon>
        <taxon>Actinokineospora</taxon>
    </lineage>
</organism>
<dbReference type="InterPro" id="IPR001173">
    <property type="entry name" value="Glyco_trans_2-like"/>
</dbReference>
<keyword evidence="4 6" id="KW-0808">Transferase</keyword>
<comment type="similarity">
    <text evidence="2">Belongs to the glycosyltransferase 2 family.</text>
</comment>
<dbReference type="GO" id="GO:0016757">
    <property type="term" value="F:glycosyltransferase activity"/>
    <property type="evidence" value="ECO:0007669"/>
    <property type="project" value="UniProtKB-KW"/>
</dbReference>
<evidence type="ECO:0000313" key="6">
    <source>
        <dbReference type="EMBL" id="MFC5291028.1"/>
    </source>
</evidence>
<keyword evidence="3 6" id="KW-0328">Glycosyltransferase</keyword>
<feature type="domain" description="Glycosyltransferase 2-like" evidence="5">
    <location>
        <begin position="6"/>
        <end position="161"/>
    </location>
</feature>
<evidence type="ECO:0000313" key="7">
    <source>
        <dbReference type="Proteomes" id="UP001596157"/>
    </source>
</evidence>
<protein>
    <submittedName>
        <fullName evidence="6">Glycosyltransferase family 2 protein</fullName>
        <ecNumber evidence="6">2.4.-.-</ecNumber>
    </submittedName>
</protein>
<dbReference type="PANTHER" id="PTHR43179:SF12">
    <property type="entry name" value="GALACTOFURANOSYLTRANSFERASE GLFT2"/>
    <property type="match status" value="1"/>
</dbReference>
<evidence type="ECO:0000256" key="1">
    <source>
        <dbReference type="ARBA" id="ARBA00004776"/>
    </source>
</evidence>
<dbReference type="Gene3D" id="3.90.550.10">
    <property type="entry name" value="Spore Coat Polysaccharide Biosynthesis Protein SpsA, Chain A"/>
    <property type="match status" value="1"/>
</dbReference>
<proteinExistence type="inferred from homology"/>
<dbReference type="RefSeq" id="WP_378250940.1">
    <property type="nucleotide sequence ID" value="NZ_JBHSKF010000020.1"/>
</dbReference>
<evidence type="ECO:0000256" key="2">
    <source>
        <dbReference type="ARBA" id="ARBA00006739"/>
    </source>
</evidence>
<comment type="pathway">
    <text evidence="1">Cell wall biogenesis; cell wall polysaccharide biosynthesis.</text>
</comment>
<dbReference type="EC" id="2.4.-.-" evidence="6"/>
<accession>A0ABW0EXD5</accession>
<dbReference type="SUPFAM" id="SSF53448">
    <property type="entry name" value="Nucleotide-diphospho-sugar transferases"/>
    <property type="match status" value="1"/>
</dbReference>
<evidence type="ECO:0000256" key="3">
    <source>
        <dbReference type="ARBA" id="ARBA00022676"/>
    </source>
</evidence>
<dbReference type="InterPro" id="IPR029044">
    <property type="entry name" value="Nucleotide-diphossugar_trans"/>
</dbReference>
<evidence type="ECO:0000259" key="5">
    <source>
        <dbReference type="Pfam" id="PF00535"/>
    </source>
</evidence>
<comment type="caution">
    <text evidence="6">The sequence shown here is derived from an EMBL/GenBank/DDBJ whole genome shotgun (WGS) entry which is preliminary data.</text>
</comment>
<dbReference type="Pfam" id="PF00535">
    <property type="entry name" value="Glycos_transf_2"/>
    <property type="match status" value="1"/>
</dbReference>
<gene>
    <name evidence="6" type="ORF">ACFPM7_28600</name>
</gene>
<dbReference type="PANTHER" id="PTHR43179">
    <property type="entry name" value="RHAMNOSYLTRANSFERASE WBBL"/>
    <property type="match status" value="1"/>
</dbReference>
<dbReference type="Proteomes" id="UP001596157">
    <property type="component" value="Unassembled WGS sequence"/>
</dbReference>
<sequence>MDARTTVVVVTWRGRDRIAACLAALAAQTRPHRTIVVDNASDDGTAEVLAGQDVAGHDVEVRRLPANAGYAGALAAVRAETEFTAWLNDDALPAPDWLARMEDALDADPRAAAASARLVRPDGTTQSLGVRLTPDGHGADATAAPVFGFCGGAALLRTSLAGEVPAEYFCYYEDTVTSWRMRLAGWDVIAVPEARVEHAHGASTAIGSPAFHLWNERNRLWTLLRCAPRAVAWRQVARFAALTAMLPLRRGVPDAPNFRVGLRLRVLGQVLRRLPRPVGARAARAAVWREWAGA</sequence>
<keyword evidence="7" id="KW-1185">Reference proteome</keyword>
<name>A0ABW0EXD5_9PSEU</name>
<evidence type="ECO:0000256" key="4">
    <source>
        <dbReference type="ARBA" id="ARBA00022679"/>
    </source>
</evidence>
<dbReference type="EMBL" id="JBHSKF010000020">
    <property type="protein sequence ID" value="MFC5291028.1"/>
    <property type="molecule type" value="Genomic_DNA"/>
</dbReference>
<reference evidence="7" key="1">
    <citation type="journal article" date="2019" name="Int. J. Syst. Evol. Microbiol.">
        <title>The Global Catalogue of Microorganisms (GCM) 10K type strain sequencing project: providing services to taxonomists for standard genome sequencing and annotation.</title>
        <authorList>
            <consortium name="The Broad Institute Genomics Platform"/>
            <consortium name="The Broad Institute Genome Sequencing Center for Infectious Disease"/>
            <person name="Wu L."/>
            <person name="Ma J."/>
        </authorList>
    </citation>
    <scope>NUCLEOTIDE SEQUENCE [LARGE SCALE GENOMIC DNA]</scope>
    <source>
        <strain evidence="7">CCUG 59778</strain>
    </source>
</reference>